<keyword evidence="1" id="KW-0472">Membrane</keyword>
<accession>A0ABU2BUF2</accession>
<keyword evidence="1" id="KW-0812">Transmembrane</keyword>
<sequence length="96" mass="10248">MNVLPETRMGRVAVWLLLPVLLYPLYWSVFLLIPDSWRALSIGVVAVIVGLAVASLLTAAVAVVRRHERSVAVLGLGGLTLLMVVFFAVGEAVGGH</sequence>
<proteinExistence type="predicted"/>
<keyword evidence="1" id="KW-1133">Transmembrane helix</keyword>
<reference evidence="2 3" key="1">
    <citation type="submission" date="2023-07" db="EMBL/GenBank/DDBJ databases">
        <title>Sequencing the genomes of 1000 actinobacteria strains.</title>
        <authorList>
            <person name="Klenk H.-P."/>
        </authorList>
    </citation>
    <scope>NUCLEOTIDE SEQUENCE [LARGE SCALE GENOMIC DNA]</scope>
    <source>
        <strain evidence="2 3">DSM 19426</strain>
    </source>
</reference>
<evidence type="ECO:0000256" key="1">
    <source>
        <dbReference type="SAM" id="Phobius"/>
    </source>
</evidence>
<keyword evidence="3" id="KW-1185">Reference proteome</keyword>
<feature type="transmembrane region" description="Helical" evidence="1">
    <location>
        <begin position="71"/>
        <end position="90"/>
    </location>
</feature>
<feature type="transmembrane region" description="Helical" evidence="1">
    <location>
        <begin position="39"/>
        <end position="64"/>
    </location>
</feature>
<organism evidence="2 3">
    <name type="scientific">Nocardioides marmoribigeumensis</name>
    <dbReference type="NCBI Taxonomy" id="433649"/>
    <lineage>
        <taxon>Bacteria</taxon>
        <taxon>Bacillati</taxon>
        <taxon>Actinomycetota</taxon>
        <taxon>Actinomycetes</taxon>
        <taxon>Propionibacteriales</taxon>
        <taxon>Nocardioidaceae</taxon>
        <taxon>Nocardioides</taxon>
    </lineage>
</organism>
<evidence type="ECO:0000313" key="3">
    <source>
        <dbReference type="Proteomes" id="UP001183648"/>
    </source>
</evidence>
<protein>
    <submittedName>
        <fullName evidence="2">Glucose dehydrogenase</fullName>
    </submittedName>
</protein>
<feature type="transmembrane region" description="Helical" evidence="1">
    <location>
        <begin position="12"/>
        <end position="33"/>
    </location>
</feature>
<evidence type="ECO:0000313" key="2">
    <source>
        <dbReference type="EMBL" id="MDR7361901.1"/>
    </source>
</evidence>
<dbReference type="Proteomes" id="UP001183648">
    <property type="component" value="Unassembled WGS sequence"/>
</dbReference>
<comment type="caution">
    <text evidence="2">The sequence shown here is derived from an EMBL/GenBank/DDBJ whole genome shotgun (WGS) entry which is preliminary data.</text>
</comment>
<name>A0ABU2BUF2_9ACTN</name>
<gene>
    <name evidence="2" type="ORF">J2S63_001454</name>
</gene>
<dbReference type="RefSeq" id="WP_310300587.1">
    <property type="nucleotide sequence ID" value="NZ_BAAAPS010000008.1"/>
</dbReference>
<dbReference type="EMBL" id="JAVDYG010000001">
    <property type="protein sequence ID" value="MDR7361901.1"/>
    <property type="molecule type" value="Genomic_DNA"/>
</dbReference>